<evidence type="ECO:0000313" key="1">
    <source>
        <dbReference type="EMBL" id="TFK81520.1"/>
    </source>
</evidence>
<dbReference type="AlphaFoldDB" id="A0A5C3NZQ1"/>
<dbReference type="InParanoid" id="A0A5C3NZQ1"/>
<gene>
    <name evidence="1" type="ORF">K466DRAFT_335921</name>
</gene>
<reference evidence="1 2" key="1">
    <citation type="journal article" date="2019" name="Nat. Ecol. Evol.">
        <title>Megaphylogeny resolves global patterns of mushroom evolution.</title>
        <authorList>
            <person name="Varga T."/>
            <person name="Krizsan K."/>
            <person name="Foldi C."/>
            <person name="Dima B."/>
            <person name="Sanchez-Garcia M."/>
            <person name="Sanchez-Ramirez S."/>
            <person name="Szollosi G.J."/>
            <person name="Szarkandi J.G."/>
            <person name="Papp V."/>
            <person name="Albert L."/>
            <person name="Andreopoulos W."/>
            <person name="Angelini C."/>
            <person name="Antonin V."/>
            <person name="Barry K.W."/>
            <person name="Bougher N.L."/>
            <person name="Buchanan P."/>
            <person name="Buyck B."/>
            <person name="Bense V."/>
            <person name="Catcheside P."/>
            <person name="Chovatia M."/>
            <person name="Cooper J."/>
            <person name="Damon W."/>
            <person name="Desjardin D."/>
            <person name="Finy P."/>
            <person name="Geml J."/>
            <person name="Haridas S."/>
            <person name="Hughes K."/>
            <person name="Justo A."/>
            <person name="Karasinski D."/>
            <person name="Kautmanova I."/>
            <person name="Kiss B."/>
            <person name="Kocsube S."/>
            <person name="Kotiranta H."/>
            <person name="LaButti K.M."/>
            <person name="Lechner B.E."/>
            <person name="Liimatainen K."/>
            <person name="Lipzen A."/>
            <person name="Lukacs Z."/>
            <person name="Mihaltcheva S."/>
            <person name="Morgado L.N."/>
            <person name="Niskanen T."/>
            <person name="Noordeloos M.E."/>
            <person name="Ohm R.A."/>
            <person name="Ortiz-Santana B."/>
            <person name="Ovrebo C."/>
            <person name="Racz N."/>
            <person name="Riley R."/>
            <person name="Savchenko A."/>
            <person name="Shiryaev A."/>
            <person name="Soop K."/>
            <person name="Spirin V."/>
            <person name="Szebenyi C."/>
            <person name="Tomsovsky M."/>
            <person name="Tulloss R.E."/>
            <person name="Uehling J."/>
            <person name="Grigoriev I.V."/>
            <person name="Vagvolgyi C."/>
            <person name="Papp T."/>
            <person name="Martin F.M."/>
            <person name="Miettinen O."/>
            <person name="Hibbett D.S."/>
            <person name="Nagy L.G."/>
        </authorList>
    </citation>
    <scope>NUCLEOTIDE SEQUENCE [LARGE SCALE GENOMIC DNA]</scope>
    <source>
        <strain evidence="1 2">HHB13444</strain>
    </source>
</reference>
<dbReference type="EMBL" id="ML211593">
    <property type="protein sequence ID" value="TFK81520.1"/>
    <property type="molecule type" value="Genomic_DNA"/>
</dbReference>
<sequence>MRRNVRARSVGGLSQVAGGSQSPWISPAPSIRISYPSIPVAPDIGTFVLRRGESSSSVSLPLDTSRPRSPDMIPPHELSVELATDVETIRVPTCWVAIITVCPDVRRLQSHTITSSHVRPSVRNLRRVVQSCRRCVFEAQMSSKCPEVRDHVRRATARMRSGDSSPGIGRRALVPLYPGEKLWIRRW</sequence>
<accession>A0A5C3NZQ1</accession>
<keyword evidence="2" id="KW-1185">Reference proteome</keyword>
<protein>
    <submittedName>
        <fullName evidence="1">Uncharacterized protein</fullName>
    </submittedName>
</protein>
<organism evidence="1 2">
    <name type="scientific">Polyporus arcularius HHB13444</name>
    <dbReference type="NCBI Taxonomy" id="1314778"/>
    <lineage>
        <taxon>Eukaryota</taxon>
        <taxon>Fungi</taxon>
        <taxon>Dikarya</taxon>
        <taxon>Basidiomycota</taxon>
        <taxon>Agaricomycotina</taxon>
        <taxon>Agaricomycetes</taxon>
        <taxon>Polyporales</taxon>
        <taxon>Polyporaceae</taxon>
        <taxon>Polyporus</taxon>
    </lineage>
</organism>
<name>A0A5C3NZQ1_9APHY</name>
<proteinExistence type="predicted"/>
<dbReference type="Proteomes" id="UP000308197">
    <property type="component" value="Unassembled WGS sequence"/>
</dbReference>
<evidence type="ECO:0000313" key="2">
    <source>
        <dbReference type="Proteomes" id="UP000308197"/>
    </source>
</evidence>